<dbReference type="EMBL" id="CCBN010000003">
    <property type="protein sequence ID" value="CDO52470.1"/>
    <property type="molecule type" value="Genomic_DNA"/>
</dbReference>
<dbReference type="OrthoDB" id="1658724at2759"/>
<proteinExistence type="predicted"/>
<dbReference type="Pfam" id="PF04116">
    <property type="entry name" value="FA_hydroxylase"/>
    <property type="match status" value="1"/>
</dbReference>
<dbReference type="AlphaFoldDB" id="A0A0J9X6Q0"/>
<sequence>MNVTTTQTVASAIYDQLVIPGNFIVGYTEKAWGDYYAWMNNDFLATGFLFLVIHELVYFGRSAPWFILDRIPFFRKYKIQETKIPSTAEQMECLKDVLIAHAFVEAVPIFAFQPICTFFDIDISANFPTFKNFALQITAFFFMEDTWHYWFHRALHYGPLYKYIHKQHHKYAAPFGLTAEYAHPVEVAVTGMGTVGSPLLYAYVFGQMHLVTIICWVVMRLFQAIDAHSGYDFPWSFRHFLPIWAGADHHDDHHKYFVGNYASSFRHWDYVLGTETPATARRHTFLKSSVEPEKKTA</sequence>
<dbReference type="Proteomes" id="UP000242525">
    <property type="component" value="Unassembled WGS sequence"/>
</dbReference>
<keyword evidence="2 5" id="KW-0812">Transmembrane</keyword>
<dbReference type="PANTHER" id="PTHR11863">
    <property type="entry name" value="STEROL DESATURASE"/>
    <property type="match status" value="1"/>
</dbReference>
<organism evidence="7 8">
    <name type="scientific">Geotrichum candidum</name>
    <name type="common">Oospora lactis</name>
    <name type="synonym">Dipodascus geotrichum</name>
    <dbReference type="NCBI Taxonomy" id="1173061"/>
    <lineage>
        <taxon>Eukaryota</taxon>
        <taxon>Fungi</taxon>
        <taxon>Dikarya</taxon>
        <taxon>Ascomycota</taxon>
        <taxon>Saccharomycotina</taxon>
        <taxon>Dipodascomycetes</taxon>
        <taxon>Dipodascales</taxon>
        <taxon>Dipodascaceae</taxon>
        <taxon>Geotrichum</taxon>
    </lineage>
</organism>
<feature type="transmembrane region" description="Helical" evidence="5">
    <location>
        <begin position="43"/>
        <end position="68"/>
    </location>
</feature>
<dbReference type="InterPro" id="IPR050307">
    <property type="entry name" value="Sterol_Desaturase_Related"/>
</dbReference>
<dbReference type="STRING" id="1173061.A0A0J9X6Q0"/>
<evidence type="ECO:0000259" key="6">
    <source>
        <dbReference type="Pfam" id="PF04116"/>
    </source>
</evidence>
<accession>A0A0J9X6Q0</accession>
<reference evidence="7" key="1">
    <citation type="submission" date="2014-03" db="EMBL/GenBank/DDBJ databases">
        <authorList>
            <person name="Casaregola S."/>
        </authorList>
    </citation>
    <scope>NUCLEOTIDE SEQUENCE [LARGE SCALE GENOMIC DNA]</scope>
    <source>
        <strain evidence="7">CLIB 918</strain>
    </source>
</reference>
<evidence type="ECO:0000256" key="5">
    <source>
        <dbReference type="SAM" id="Phobius"/>
    </source>
</evidence>
<protein>
    <submittedName>
        <fullName evidence="7">Similar to Saccharomyces cerevisiae YGR060W ERG25 C-4 methyl sterol oxidase</fullName>
    </submittedName>
</protein>
<evidence type="ECO:0000313" key="7">
    <source>
        <dbReference type="EMBL" id="CDO52470.1"/>
    </source>
</evidence>
<dbReference type="InterPro" id="IPR006694">
    <property type="entry name" value="Fatty_acid_hydroxylase"/>
</dbReference>
<evidence type="ECO:0000256" key="3">
    <source>
        <dbReference type="ARBA" id="ARBA00022989"/>
    </source>
</evidence>
<dbReference type="GO" id="GO:0005506">
    <property type="term" value="F:iron ion binding"/>
    <property type="evidence" value="ECO:0007669"/>
    <property type="project" value="InterPro"/>
</dbReference>
<evidence type="ECO:0000313" key="8">
    <source>
        <dbReference type="Proteomes" id="UP000242525"/>
    </source>
</evidence>
<comment type="caution">
    <text evidence="7">The sequence shown here is derived from an EMBL/GenBank/DDBJ whole genome shotgun (WGS) entry which is preliminary data.</text>
</comment>
<evidence type="ECO:0000256" key="4">
    <source>
        <dbReference type="ARBA" id="ARBA00023136"/>
    </source>
</evidence>
<feature type="domain" description="Fatty acid hydroxylase" evidence="6">
    <location>
        <begin position="138"/>
        <end position="274"/>
    </location>
</feature>
<name>A0A0J9X6Q0_GEOCN</name>
<gene>
    <name evidence="7" type="ORF">BN980_GECA03s02485g</name>
</gene>
<comment type="subcellular location">
    <subcellularLocation>
        <location evidence="1">Membrane</location>
    </subcellularLocation>
</comment>
<keyword evidence="3 5" id="KW-1133">Transmembrane helix</keyword>
<evidence type="ECO:0000256" key="2">
    <source>
        <dbReference type="ARBA" id="ARBA00022692"/>
    </source>
</evidence>
<dbReference type="GO" id="GO:0016020">
    <property type="term" value="C:membrane"/>
    <property type="evidence" value="ECO:0007669"/>
    <property type="project" value="UniProtKB-SubCell"/>
</dbReference>
<evidence type="ECO:0000256" key="1">
    <source>
        <dbReference type="ARBA" id="ARBA00004370"/>
    </source>
</evidence>
<dbReference type="GO" id="GO:0016491">
    <property type="term" value="F:oxidoreductase activity"/>
    <property type="evidence" value="ECO:0007669"/>
    <property type="project" value="InterPro"/>
</dbReference>
<keyword evidence="8" id="KW-1185">Reference proteome</keyword>
<keyword evidence="4 5" id="KW-0472">Membrane</keyword>
<dbReference type="GO" id="GO:0008610">
    <property type="term" value="P:lipid biosynthetic process"/>
    <property type="evidence" value="ECO:0007669"/>
    <property type="project" value="InterPro"/>
</dbReference>